<evidence type="ECO:0000313" key="2">
    <source>
        <dbReference type="Proteomes" id="UP000828251"/>
    </source>
</evidence>
<accession>A0A9D3ZXW1</accession>
<name>A0A9D3ZXW1_9ROSI</name>
<comment type="caution">
    <text evidence="1">The sequence shown here is derived from an EMBL/GenBank/DDBJ whole genome shotgun (WGS) entry which is preliminary data.</text>
</comment>
<protein>
    <submittedName>
        <fullName evidence="1">Uncharacterized protein</fullName>
    </submittedName>
</protein>
<proteinExistence type="predicted"/>
<organism evidence="1 2">
    <name type="scientific">Gossypium stocksii</name>
    <dbReference type="NCBI Taxonomy" id="47602"/>
    <lineage>
        <taxon>Eukaryota</taxon>
        <taxon>Viridiplantae</taxon>
        <taxon>Streptophyta</taxon>
        <taxon>Embryophyta</taxon>
        <taxon>Tracheophyta</taxon>
        <taxon>Spermatophyta</taxon>
        <taxon>Magnoliopsida</taxon>
        <taxon>eudicotyledons</taxon>
        <taxon>Gunneridae</taxon>
        <taxon>Pentapetalae</taxon>
        <taxon>rosids</taxon>
        <taxon>malvids</taxon>
        <taxon>Malvales</taxon>
        <taxon>Malvaceae</taxon>
        <taxon>Malvoideae</taxon>
        <taxon>Gossypium</taxon>
    </lineage>
</organism>
<sequence>MNLSMPHGRAVARVVGHVQRQDCVIDKARPCARHSRVAAEADAMSQTWSYTGSPLSVLMPCPIHGLTLTHIQADAMSQTWSCTSLQDETNAMSQTWSYTSTRINTVAMS</sequence>
<reference evidence="1 2" key="1">
    <citation type="journal article" date="2021" name="Plant Biotechnol. J.">
        <title>Multi-omics assisted identification of the key and species-specific regulatory components of drought-tolerant mechanisms in Gossypium stocksii.</title>
        <authorList>
            <person name="Yu D."/>
            <person name="Ke L."/>
            <person name="Zhang D."/>
            <person name="Wu Y."/>
            <person name="Sun Y."/>
            <person name="Mei J."/>
            <person name="Sun J."/>
            <person name="Sun Y."/>
        </authorList>
    </citation>
    <scope>NUCLEOTIDE SEQUENCE [LARGE SCALE GENOMIC DNA]</scope>
    <source>
        <strain evidence="2">cv. E1</strain>
        <tissue evidence="1">Leaf</tissue>
    </source>
</reference>
<keyword evidence="2" id="KW-1185">Reference proteome</keyword>
<dbReference type="EMBL" id="JAIQCV010000008">
    <property type="protein sequence ID" value="KAH1073159.1"/>
    <property type="molecule type" value="Genomic_DNA"/>
</dbReference>
<evidence type="ECO:0000313" key="1">
    <source>
        <dbReference type="EMBL" id="KAH1073159.1"/>
    </source>
</evidence>
<dbReference type="Proteomes" id="UP000828251">
    <property type="component" value="Unassembled WGS sequence"/>
</dbReference>
<dbReference type="AlphaFoldDB" id="A0A9D3ZXW1"/>
<gene>
    <name evidence="1" type="ORF">J1N35_025487</name>
</gene>